<protein>
    <submittedName>
        <fullName evidence="1">Uncharacterized protein</fullName>
    </submittedName>
</protein>
<keyword evidence="2" id="KW-1185">Reference proteome</keyword>
<reference evidence="2" key="1">
    <citation type="submission" date="2016-10" db="EMBL/GenBank/DDBJ databases">
        <authorList>
            <person name="Varghese N."/>
            <person name="Submissions S."/>
        </authorList>
    </citation>
    <scope>NUCLEOTIDE SEQUENCE [LARGE SCALE GENOMIC DNA]</scope>
    <source>
        <strain evidence="2">JCM 10271</strain>
    </source>
</reference>
<name>A0A1I5ZKC9_9RHOB</name>
<proteinExistence type="predicted"/>
<evidence type="ECO:0000313" key="2">
    <source>
        <dbReference type="Proteomes" id="UP000243106"/>
    </source>
</evidence>
<gene>
    <name evidence="1" type="ORF">SAMN05421853_110101</name>
</gene>
<sequence length="224" mass="25039">MGSPLKTPAVCRGLQGFAGVCRVPTGLLQGFKLLFLIYYIRFEQGCRGFRRERSALSGGHTHTPTHRREWCVCVLLLFDLWKKKTPATLQEHRFGQENKGFERCRGYRVTPANPCKPLQTAYLAAVRRWWTSVTFPAARETKLVNLNSGRQAIFWGKDQSHLPSVVVSHTSRYYDDPEFLPQVLKWSKAIRTAAVPAPIAIPATVPAVVVPVKAAENPRGLAAA</sequence>
<dbReference type="EMBL" id="FOXV01000010">
    <property type="protein sequence ID" value="SFQ56587.1"/>
    <property type="molecule type" value="Genomic_DNA"/>
</dbReference>
<evidence type="ECO:0000313" key="1">
    <source>
        <dbReference type="EMBL" id="SFQ56587.1"/>
    </source>
</evidence>
<dbReference type="AlphaFoldDB" id="A0A1I5ZKC9"/>
<accession>A0A1I5ZKC9</accession>
<dbReference type="Proteomes" id="UP000243106">
    <property type="component" value="Unassembled WGS sequence"/>
</dbReference>
<organism evidence="1 2">
    <name type="scientific">Roseivivax halotolerans</name>
    <dbReference type="NCBI Taxonomy" id="93684"/>
    <lineage>
        <taxon>Bacteria</taxon>
        <taxon>Pseudomonadati</taxon>
        <taxon>Pseudomonadota</taxon>
        <taxon>Alphaproteobacteria</taxon>
        <taxon>Rhodobacterales</taxon>
        <taxon>Roseobacteraceae</taxon>
        <taxon>Roseivivax</taxon>
    </lineage>
</organism>